<comment type="caution">
    <text evidence="2">The sequence shown here is derived from an EMBL/GenBank/DDBJ whole genome shotgun (WGS) entry which is preliminary data.</text>
</comment>
<name>A0AAJ2NSU5_ALKPS</name>
<dbReference type="EMBL" id="JAWJAY010000429">
    <property type="protein sequence ID" value="MDV2887754.1"/>
    <property type="molecule type" value="Genomic_DNA"/>
</dbReference>
<dbReference type="SUPFAM" id="SSF103473">
    <property type="entry name" value="MFS general substrate transporter"/>
    <property type="match status" value="1"/>
</dbReference>
<evidence type="ECO:0000256" key="1">
    <source>
        <dbReference type="SAM" id="Phobius"/>
    </source>
</evidence>
<evidence type="ECO:0000313" key="3">
    <source>
        <dbReference type="Proteomes" id="UP001285636"/>
    </source>
</evidence>
<gene>
    <name evidence="2" type="ORF">RYX45_21545</name>
</gene>
<evidence type="ECO:0000313" key="2">
    <source>
        <dbReference type="EMBL" id="MDV2887754.1"/>
    </source>
</evidence>
<dbReference type="InterPro" id="IPR036259">
    <property type="entry name" value="MFS_trans_sf"/>
</dbReference>
<keyword evidence="1" id="KW-0472">Membrane</keyword>
<keyword evidence="1" id="KW-0812">Transmembrane</keyword>
<dbReference type="Proteomes" id="UP001285636">
    <property type="component" value="Unassembled WGS sequence"/>
</dbReference>
<feature type="transmembrane region" description="Helical" evidence="1">
    <location>
        <begin position="20"/>
        <end position="42"/>
    </location>
</feature>
<protein>
    <submittedName>
        <fullName evidence="2">MFS transporter</fullName>
    </submittedName>
</protein>
<organism evidence="2 3">
    <name type="scientific">Alkalihalophilus pseudofirmus</name>
    <name type="common">Bacillus pseudofirmus</name>
    <dbReference type="NCBI Taxonomy" id="79885"/>
    <lineage>
        <taxon>Bacteria</taxon>
        <taxon>Bacillati</taxon>
        <taxon>Bacillota</taxon>
        <taxon>Bacilli</taxon>
        <taxon>Bacillales</taxon>
        <taxon>Bacillaceae</taxon>
        <taxon>Alkalihalophilus</taxon>
    </lineage>
</organism>
<keyword evidence="1" id="KW-1133">Transmembrane helix</keyword>
<feature type="transmembrane region" description="Helical" evidence="1">
    <location>
        <begin position="54"/>
        <end position="71"/>
    </location>
</feature>
<sequence>MNEQTYKIDDAPLNRFHLRITALTFGANFSDGYALGIIGMAITLLSPAMKLSSVWGGLIGSSALIGIFIGCL</sequence>
<feature type="non-terminal residue" evidence="2">
    <location>
        <position position="72"/>
    </location>
</feature>
<reference evidence="2" key="1">
    <citation type="submission" date="2023-10" db="EMBL/GenBank/DDBJ databases">
        <title>Screening of Alkalihalophilus pseudofirmusBZ-TG-HK211 and Its Alleviation of Salt Stress on Rapeseed Growth.</title>
        <authorList>
            <person name="Zhao B."/>
            <person name="Guo T."/>
        </authorList>
    </citation>
    <scope>NUCLEOTIDE SEQUENCE</scope>
    <source>
        <strain evidence="2">BZ-TG-HK211</strain>
    </source>
</reference>
<proteinExistence type="predicted"/>
<accession>A0AAJ2NSU5</accession>
<dbReference type="AlphaFoldDB" id="A0AAJ2NSU5"/>